<keyword evidence="5" id="KW-0131">Cell cycle</keyword>
<keyword evidence="2" id="KW-0132">Cell division</keyword>
<dbReference type="PANTHER" id="PTHR12663">
    <property type="entry name" value="ANDROGEN INDUCED INHIBITOR OF PROLIFERATION AS3 / PDS5-RELATED"/>
    <property type="match status" value="1"/>
</dbReference>
<reference evidence="6 7" key="1">
    <citation type="submission" date="2024-08" db="EMBL/GenBank/DDBJ databases">
        <title>Gnathostoma spinigerum genome.</title>
        <authorList>
            <person name="Gonzalez-Bertolin B."/>
            <person name="Monzon S."/>
            <person name="Zaballos A."/>
            <person name="Jimenez P."/>
            <person name="Dekumyoy P."/>
            <person name="Varona S."/>
            <person name="Cuesta I."/>
            <person name="Sumanam S."/>
            <person name="Adisakwattana P."/>
            <person name="Gasser R.B."/>
            <person name="Hernandez-Gonzalez A."/>
            <person name="Young N.D."/>
            <person name="Perteguer M.J."/>
        </authorList>
    </citation>
    <scope>NUCLEOTIDE SEQUENCE [LARGE SCALE GENOMIC DNA]</scope>
    <source>
        <strain evidence="6">AL3</strain>
        <tissue evidence="6">Liver</tissue>
    </source>
</reference>
<evidence type="ECO:0000256" key="2">
    <source>
        <dbReference type="ARBA" id="ARBA00022618"/>
    </source>
</evidence>
<dbReference type="SUPFAM" id="SSF48371">
    <property type="entry name" value="ARM repeat"/>
    <property type="match status" value="1"/>
</dbReference>
<accession>A0ABD6ED59</accession>
<dbReference type="PANTHER" id="PTHR12663:SF0">
    <property type="entry name" value="PRECOCIOUS DISSOCIATION OF SISTERS 5, ISOFORM A"/>
    <property type="match status" value="1"/>
</dbReference>
<dbReference type="GO" id="GO:0051301">
    <property type="term" value="P:cell division"/>
    <property type="evidence" value="ECO:0007669"/>
    <property type="project" value="UniProtKB-KW"/>
</dbReference>
<keyword evidence="4" id="KW-0539">Nucleus</keyword>
<keyword evidence="7" id="KW-1185">Reference proteome</keyword>
<comment type="caution">
    <text evidence="6">The sequence shown here is derived from an EMBL/GenBank/DDBJ whole genome shotgun (WGS) entry which is preliminary data.</text>
</comment>
<dbReference type="GO" id="GO:0005634">
    <property type="term" value="C:nucleus"/>
    <property type="evidence" value="ECO:0007669"/>
    <property type="project" value="UniProtKB-SubCell"/>
</dbReference>
<comment type="subcellular location">
    <subcellularLocation>
        <location evidence="1">Nucleus</location>
    </subcellularLocation>
</comment>
<organism evidence="6 7">
    <name type="scientific">Gnathostoma spinigerum</name>
    <dbReference type="NCBI Taxonomy" id="75299"/>
    <lineage>
        <taxon>Eukaryota</taxon>
        <taxon>Metazoa</taxon>
        <taxon>Ecdysozoa</taxon>
        <taxon>Nematoda</taxon>
        <taxon>Chromadorea</taxon>
        <taxon>Rhabditida</taxon>
        <taxon>Spirurina</taxon>
        <taxon>Gnathostomatomorpha</taxon>
        <taxon>Gnathostomatoidea</taxon>
        <taxon>Gnathostomatidae</taxon>
        <taxon>Gnathostoma</taxon>
    </lineage>
</organism>
<dbReference type="Gene3D" id="1.25.10.10">
    <property type="entry name" value="Leucine-rich Repeat Variant"/>
    <property type="match status" value="1"/>
</dbReference>
<evidence type="ECO:0000313" key="7">
    <source>
        <dbReference type="Proteomes" id="UP001608902"/>
    </source>
</evidence>
<gene>
    <name evidence="6" type="ORF">AB6A40_004284</name>
</gene>
<evidence type="ECO:0000256" key="3">
    <source>
        <dbReference type="ARBA" id="ARBA00022776"/>
    </source>
</evidence>
<dbReference type="EMBL" id="JBGFUD010002411">
    <property type="protein sequence ID" value="MFH4977575.1"/>
    <property type="molecule type" value="Genomic_DNA"/>
</dbReference>
<evidence type="ECO:0000256" key="4">
    <source>
        <dbReference type="ARBA" id="ARBA00023242"/>
    </source>
</evidence>
<proteinExistence type="predicted"/>
<protein>
    <submittedName>
        <fullName evidence="6">Uncharacterized protein</fullName>
    </submittedName>
</protein>
<dbReference type="AlphaFoldDB" id="A0ABD6ED59"/>
<dbReference type="InterPro" id="IPR011989">
    <property type="entry name" value="ARM-like"/>
</dbReference>
<keyword evidence="3" id="KW-0498">Mitosis</keyword>
<dbReference type="Pfam" id="PF20168">
    <property type="entry name" value="PDS5"/>
    <property type="match status" value="1"/>
</dbReference>
<sequence>MRESDVRRSFIVVIEIIRSYAHSQGHFNGIFHWRSNIHMCTWSVQIVGGDRSWVYSAVLFTALVSERSFEYGAGRLKCWRTIFWCGLRISDCNARFTVGSLTVVVVSLFIIQMSDTVVYPPNCQPITKCRNNAELIKCLKGLKDALSNAESNEEAGQPDRYSKLALLLVQPKLLDNANDDVRVLLACSIASLFRIFAPNSPIGDPATLKNVLLFLVRTLDGLSDASGPNYKYYYFLLEILSVVETLQLALELSDDSLVVLSCLIKTSLGIIEKRKTHDEVTQSILISMCSKLIQGVDQISDQVLDAIFFYLVPPQKLNNQESFRMARSLVQKNAAALGPAIKVVLAQGLTSGALANCKMTGNKCLHVLEEMNAIIPEIVAPLYDLLIPNLQSEDVGRRLSFVKVVGRLLAQTNSRIAEDVPDLWKAYISRYKDIDETVRTECVKQSLDILVNHPELRGQISDAVIQRLHDMNENIRIECVRLVFTLAKRRFEAVSEDLLANTAERIRDKKVRVRHEAIRVLSLLHRYVFTNEFTKSERSSVSIIFKNILNVYYQPFAEDRVLIERLLFSNLIPFKAVASDRMQILIDCVLSLDASAVRVIEEIFNKQSRMRTQLLKINESIASDFSEQESSIMAKKIDFIASFQPDPSKAAVLIRHFIDFLQSDKRTNDLLMEMLSCKQSTRESEGTLVEIIQRMRDKLPNDVSSFNQSILERCCPLTFDSEAVDQLVSKVFAVIQRAVLLPVGSRSDNNAKLLLKLMKIVERNYAVHFMADKPVKMLCKMLELDDQEIVEDVLDVLHDLLMNTKSKVENIPKSTVDAMIDTCVNIAKCGKLRAAKRAVKCLSLLLIEDIDGTAKITDIAEDAISHISIDDPRCSTAMMVLGACAQAFPETFKGRLKKIVSEDVVDIVLNDDINNINSTSLNMPSDELVVEEFDRSSHYSSIIAEMLNSENHGRKCLMKLRALKLITNYLVTMSKSIDDGITHLMLKTVRMLKELVTSHGSLFRSIYSVNDKGALRAVAGCCIIKLAEVPVFAKLIPVDDFLSLGYLIRVCLHWLN</sequence>
<evidence type="ECO:0000256" key="1">
    <source>
        <dbReference type="ARBA" id="ARBA00004123"/>
    </source>
</evidence>
<name>A0ABD6ED59_9BILA</name>
<dbReference type="Proteomes" id="UP001608902">
    <property type="component" value="Unassembled WGS sequence"/>
</dbReference>
<evidence type="ECO:0000256" key="5">
    <source>
        <dbReference type="ARBA" id="ARBA00023306"/>
    </source>
</evidence>
<dbReference type="InterPro" id="IPR039776">
    <property type="entry name" value="Pds5"/>
</dbReference>
<dbReference type="InterPro" id="IPR016024">
    <property type="entry name" value="ARM-type_fold"/>
</dbReference>
<evidence type="ECO:0000313" key="6">
    <source>
        <dbReference type="EMBL" id="MFH4977575.1"/>
    </source>
</evidence>